<name>A0AAD4CSZ5_ASPNN</name>
<proteinExistence type="inferred from homology"/>
<evidence type="ECO:0000256" key="2">
    <source>
        <dbReference type="ARBA" id="ARBA00006730"/>
    </source>
</evidence>
<keyword evidence="8" id="KW-1185">Reference proteome</keyword>
<dbReference type="GO" id="GO:0071949">
    <property type="term" value="F:FAD binding"/>
    <property type="evidence" value="ECO:0007669"/>
    <property type="project" value="InterPro"/>
</dbReference>
<dbReference type="SUPFAM" id="SSF51971">
    <property type="entry name" value="Nucleotide-binding domain"/>
    <property type="match status" value="1"/>
</dbReference>
<dbReference type="InterPro" id="IPR023209">
    <property type="entry name" value="DAO"/>
</dbReference>
<protein>
    <recommendedName>
        <fullName evidence="6">FAD dependent oxidoreductase domain-containing protein</fullName>
    </recommendedName>
</protein>
<dbReference type="AlphaFoldDB" id="A0AAD4CSZ5"/>
<reference evidence="7" key="1">
    <citation type="journal article" date="2019" name="Beilstein J. Org. Chem.">
        <title>Nanangenines: drimane sesquiterpenoids as the dominant metabolite cohort of a novel Australian fungus, Aspergillus nanangensis.</title>
        <authorList>
            <person name="Lacey H.J."/>
            <person name="Gilchrist C.L.M."/>
            <person name="Crombie A."/>
            <person name="Kalaitzis J.A."/>
            <person name="Vuong D."/>
            <person name="Rutledge P.J."/>
            <person name="Turner P."/>
            <person name="Pitt J.I."/>
            <person name="Lacey E."/>
            <person name="Chooi Y.H."/>
            <person name="Piggott A.M."/>
        </authorList>
    </citation>
    <scope>NUCLEOTIDE SEQUENCE</scope>
    <source>
        <strain evidence="7">MST-FP2251</strain>
    </source>
</reference>
<dbReference type="EMBL" id="VCAU01000014">
    <property type="protein sequence ID" value="KAF9892140.1"/>
    <property type="molecule type" value="Genomic_DNA"/>
</dbReference>
<feature type="domain" description="FAD dependent oxidoreductase" evidence="6">
    <location>
        <begin position="39"/>
        <end position="406"/>
    </location>
</feature>
<dbReference type="Gene3D" id="3.40.50.720">
    <property type="entry name" value="NAD(P)-binding Rossmann-like Domain"/>
    <property type="match status" value="1"/>
</dbReference>
<evidence type="ECO:0000256" key="3">
    <source>
        <dbReference type="ARBA" id="ARBA00022630"/>
    </source>
</evidence>
<dbReference type="GO" id="GO:0005737">
    <property type="term" value="C:cytoplasm"/>
    <property type="evidence" value="ECO:0007669"/>
    <property type="project" value="TreeGrafter"/>
</dbReference>
<keyword evidence="4" id="KW-0274">FAD</keyword>
<keyword evidence="3" id="KW-0285">Flavoprotein</keyword>
<sequence>MTVSENHFSEMTLDDERISHDFSASGDPLNPPTDTSAHILIIGAGVTGLTTAWALLDAGFRVTVISKEWASHGSGLRLTSQIAGALWELPPAGCGPQAVQGKLPMVQDWALESFAVYRTIAARATLAEAYGVKMKMFTSFHLNKIDSDALKTAKMQLMNDTGMEGFARGTHLFAKYGVNAASHGGLQDAYEHLAPIIDTDVAMSFLMRLVRSKGARFETDTVHGDILAQEDHLLSVYGADAIVNATGVWAGAAAADDSVYPMRGGVLRVVNDGTDFPKLENSMVVSSESKSDGYFRDMAFIVPRNDNILLLGSLVHRDAWALDLSPASDVVQEMRARCEDLLPMLKNARVESSYPFAQGMRPMRESYVRVELEERKTCRGQQSRIVHSYGHGGAGWSLAFGSARQVLRLVNGALSREEKKKKKMVCRDASMDKLINGVNGQRNGHLVT</sequence>
<evidence type="ECO:0000313" key="8">
    <source>
        <dbReference type="Proteomes" id="UP001194746"/>
    </source>
</evidence>
<comment type="similarity">
    <text evidence="2">Belongs to the DAMOX/DASOX family.</text>
</comment>
<evidence type="ECO:0000256" key="1">
    <source>
        <dbReference type="ARBA" id="ARBA00001974"/>
    </source>
</evidence>
<organism evidence="7 8">
    <name type="scientific">Aspergillus nanangensis</name>
    <dbReference type="NCBI Taxonomy" id="2582783"/>
    <lineage>
        <taxon>Eukaryota</taxon>
        <taxon>Fungi</taxon>
        <taxon>Dikarya</taxon>
        <taxon>Ascomycota</taxon>
        <taxon>Pezizomycotina</taxon>
        <taxon>Eurotiomycetes</taxon>
        <taxon>Eurotiomycetidae</taxon>
        <taxon>Eurotiales</taxon>
        <taxon>Aspergillaceae</taxon>
        <taxon>Aspergillus</taxon>
        <taxon>Aspergillus subgen. Circumdati</taxon>
    </lineage>
</organism>
<gene>
    <name evidence="7" type="ORF">FE257_002546</name>
</gene>
<dbReference type="SUPFAM" id="SSF54373">
    <property type="entry name" value="FAD-linked reductases, C-terminal domain"/>
    <property type="match status" value="1"/>
</dbReference>
<dbReference type="Proteomes" id="UP001194746">
    <property type="component" value="Unassembled WGS sequence"/>
</dbReference>
<accession>A0AAD4CSZ5</accession>
<dbReference type="GO" id="GO:0019478">
    <property type="term" value="P:D-amino acid catabolic process"/>
    <property type="evidence" value="ECO:0007669"/>
    <property type="project" value="TreeGrafter"/>
</dbReference>
<comment type="cofactor">
    <cofactor evidence="1">
        <name>FAD</name>
        <dbReference type="ChEBI" id="CHEBI:57692"/>
    </cofactor>
</comment>
<dbReference type="GO" id="GO:0003884">
    <property type="term" value="F:D-amino-acid oxidase activity"/>
    <property type="evidence" value="ECO:0007669"/>
    <property type="project" value="InterPro"/>
</dbReference>
<evidence type="ECO:0000256" key="5">
    <source>
        <dbReference type="ARBA" id="ARBA00023002"/>
    </source>
</evidence>
<comment type="caution">
    <text evidence="7">The sequence shown here is derived from an EMBL/GenBank/DDBJ whole genome shotgun (WGS) entry which is preliminary data.</text>
</comment>
<keyword evidence="5" id="KW-0560">Oxidoreductase</keyword>
<dbReference type="Pfam" id="PF01266">
    <property type="entry name" value="DAO"/>
    <property type="match status" value="1"/>
</dbReference>
<evidence type="ECO:0000256" key="4">
    <source>
        <dbReference type="ARBA" id="ARBA00022827"/>
    </source>
</evidence>
<reference evidence="7" key="2">
    <citation type="submission" date="2020-02" db="EMBL/GenBank/DDBJ databases">
        <authorList>
            <person name="Gilchrist C.L.M."/>
            <person name="Chooi Y.-H."/>
        </authorList>
    </citation>
    <scope>NUCLEOTIDE SEQUENCE</scope>
    <source>
        <strain evidence="7">MST-FP2251</strain>
    </source>
</reference>
<dbReference type="PANTHER" id="PTHR11530:SF25">
    <property type="entry name" value="FAD DEPENDENT OXIDOREDUCTASE DOMAIN-CONTAINING PROTEIN"/>
    <property type="match status" value="1"/>
</dbReference>
<dbReference type="PANTHER" id="PTHR11530">
    <property type="entry name" value="D-AMINO ACID OXIDASE"/>
    <property type="match status" value="1"/>
</dbReference>
<dbReference type="Gene3D" id="3.30.9.10">
    <property type="entry name" value="D-Amino Acid Oxidase, subunit A, domain 2"/>
    <property type="match status" value="1"/>
</dbReference>
<evidence type="ECO:0000313" key="7">
    <source>
        <dbReference type="EMBL" id="KAF9892140.1"/>
    </source>
</evidence>
<evidence type="ECO:0000259" key="6">
    <source>
        <dbReference type="Pfam" id="PF01266"/>
    </source>
</evidence>
<dbReference type="InterPro" id="IPR006076">
    <property type="entry name" value="FAD-dep_OxRdtase"/>
</dbReference>